<feature type="compositionally biased region" description="Polar residues" evidence="1">
    <location>
        <begin position="86"/>
        <end position="98"/>
    </location>
</feature>
<proteinExistence type="predicted"/>
<sequence>MAGLAGFGRRSQSHCNYDSTSQRAIVWRELGVKRRRYAPVACSRGEGNDEMKRQRTSARKSTAWDATPAATISPLDIGPPAESGAVSEQRQAALQTHSRAMRSCRNRDGGERATAPAAVHMCKAEFIRKLPEGERALSNHAAQLYQKKPRSESEVAARGAAKDSQARLQTIGVGREPARWEHRPDDFWGARSRCSLSKPLITPIIVVVITPFSAVVPRVLRRDVSVEGQDEGAAPSTPLGLGSRWVAAAAAANGFALSMRARQRGENTLIVRMRITPPEEKQSSTVPTCHSALRRSSLPAPPHAAAAAAAVVVA</sequence>
<keyword evidence="3" id="KW-1185">Reference proteome</keyword>
<feature type="region of interest" description="Disordered" evidence="1">
    <location>
        <begin position="145"/>
        <end position="166"/>
    </location>
</feature>
<organism evidence="2 3">
    <name type="scientific">Macrophomina phaseolina</name>
    <dbReference type="NCBI Taxonomy" id="35725"/>
    <lineage>
        <taxon>Eukaryota</taxon>
        <taxon>Fungi</taxon>
        <taxon>Dikarya</taxon>
        <taxon>Ascomycota</taxon>
        <taxon>Pezizomycotina</taxon>
        <taxon>Dothideomycetes</taxon>
        <taxon>Dothideomycetes incertae sedis</taxon>
        <taxon>Botryosphaeriales</taxon>
        <taxon>Botryosphaeriaceae</taxon>
        <taxon>Macrophomina</taxon>
    </lineage>
</organism>
<name>A0ABQ8GFM5_9PEZI</name>
<gene>
    <name evidence="2" type="ORF">B0J12DRAFT_454034</name>
</gene>
<accession>A0ABQ8GFM5</accession>
<feature type="region of interest" description="Disordered" evidence="1">
    <location>
        <begin position="43"/>
        <end position="112"/>
    </location>
</feature>
<dbReference type="EMBL" id="JAGTJR010000009">
    <property type="protein sequence ID" value="KAH7054457.1"/>
    <property type="molecule type" value="Genomic_DNA"/>
</dbReference>
<evidence type="ECO:0000313" key="2">
    <source>
        <dbReference type="EMBL" id="KAH7054457.1"/>
    </source>
</evidence>
<reference evidence="2 3" key="1">
    <citation type="journal article" date="2021" name="Nat. Commun.">
        <title>Genetic determinants of endophytism in the Arabidopsis root mycobiome.</title>
        <authorList>
            <person name="Mesny F."/>
            <person name="Miyauchi S."/>
            <person name="Thiergart T."/>
            <person name="Pickel B."/>
            <person name="Atanasova L."/>
            <person name="Karlsson M."/>
            <person name="Huettel B."/>
            <person name="Barry K.W."/>
            <person name="Haridas S."/>
            <person name="Chen C."/>
            <person name="Bauer D."/>
            <person name="Andreopoulos W."/>
            <person name="Pangilinan J."/>
            <person name="LaButti K."/>
            <person name="Riley R."/>
            <person name="Lipzen A."/>
            <person name="Clum A."/>
            <person name="Drula E."/>
            <person name="Henrissat B."/>
            <person name="Kohler A."/>
            <person name="Grigoriev I.V."/>
            <person name="Martin F.M."/>
            <person name="Hacquard S."/>
        </authorList>
    </citation>
    <scope>NUCLEOTIDE SEQUENCE [LARGE SCALE GENOMIC DNA]</scope>
    <source>
        <strain evidence="2 3">MPI-SDFR-AT-0080</strain>
    </source>
</reference>
<evidence type="ECO:0000313" key="3">
    <source>
        <dbReference type="Proteomes" id="UP000774617"/>
    </source>
</evidence>
<dbReference type="Proteomes" id="UP000774617">
    <property type="component" value="Unassembled WGS sequence"/>
</dbReference>
<evidence type="ECO:0000256" key="1">
    <source>
        <dbReference type="SAM" id="MobiDB-lite"/>
    </source>
</evidence>
<feature type="compositionally biased region" description="Basic and acidic residues" evidence="1">
    <location>
        <begin position="149"/>
        <end position="165"/>
    </location>
</feature>
<comment type="caution">
    <text evidence="2">The sequence shown here is derived from an EMBL/GenBank/DDBJ whole genome shotgun (WGS) entry which is preliminary data.</text>
</comment>
<protein>
    <submittedName>
        <fullName evidence="2">Uncharacterized protein</fullName>
    </submittedName>
</protein>